<dbReference type="AlphaFoldDB" id="A0A061R750"/>
<reference evidence="2" key="1">
    <citation type="submission" date="2014-05" db="EMBL/GenBank/DDBJ databases">
        <title>The transcriptome of the halophilic microalga Tetraselmis sp. GSL018 isolated from the Great Salt Lake, Utah.</title>
        <authorList>
            <person name="Jinkerson R.E."/>
            <person name="D'Adamo S."/>
            <person name="Posewitz M.C."/>
        </authorList>
    </citation>
    <scope>NUCLEOTIDE SEQUENCE</scope>
    <source>
        <strain evidence="2">GSL018</strain>
    </source>
</reference>
<proteinExistence type="predicted"/>
<accession>A0A061R750</accession>
<feature type="compositionally biased region" description="Low complexity" evidence="1">
    <location>
        <begin position="250"/>
        <end position="261"/>
    </location>
</feature>
<feature type="region of interest" description="Disordered" evidence="1">
    <location>
        <begin position="241"/>
        <end position="298"/>
    </location>
</feature>
<feature type="non-terminal residue" evidence="2">
    <location>
        <position position="1"/>
    </location>
</feature>
<protein>
    <submittedName>
        <fullName evidence="2">Uncharacterized protein</fullName>
    </submittedName>
</protein>
<organism evidence="2">
    <name type="scientific">Tetraselmis sp. GSL018</name>
    <dbReference type="NCBI Taxonomy" id="582737"/>
    <lineage>
        <taxon>Eukaryota</taxon>
        <taxon>Viridiplantae</taxon>
        <taxon>Chlorophyta</taxon>
        <taxon>core chlorophytes</taxon>
        <taxon>Chlorodendrophyceae</taxon>
        <taxon>Chlorodendrales</taxon>
        <taxon>Chlorodendraceae</taxon>
        <taxon>Tetraselmis</taxon>
    </lineage>
</organism>
<gene>
    <name evidence="2" type="ORF">TSPGSL018_13327</name>
</gene>
<sequence>ATLRRDLAVLEREANARIQLQNSRLVRLRRLVGALAEGHWRSLQRKLLASAFSAWRRLASLGVFSVIPYLADDANFAAPLRKPVTRLRATLAPPPEPIGRPSLATSRGAELCSHSCRGPNVPQPGHRTALSKITETGAVDLTLSDGIARDGSLDEASRSNCLDELSFSFHGRRADQHSKGAKRTDNAVAAVGEDNASPEGRQDLAGVDLQQPHTRTSHKCSYGNIGVAPSQVRHIEVAECRRQRARKPQTTVTRPAVAARTAPKRASQTRRKQAARENLPPGGAVQWRISPESPAGFW</sequence>
<dbReference type="EMBL" id="GBEZ01020066">
    <property type="protein sequence ID" value="JAC66569.1"/>
    <property type="molecule type" value="Transcribed_RNA"/>
</dbReference>
<evidence type="ECO:0000313" key="2">
    <source>
        <dbReference type="EMBL" id="JAC66569.1"/>
    </source>
</evidence>
<evidence type="ECO:0000256" key="1">
    <source>
        <dbReference type="SAM" id="MobiDB-lite"/>
    </source>
</evidence>
<name>A0A061R750_9CHLO</name>